<sequence>MAIDPEPATSEPLMPMSRKYQEEMLEESLRRNIVIALDTGAGKTHIAVLRMKLEAERVSRKVSWFLAPTVALALQQHQVIAGHLPVSVGMISGSMEPDQWKDAELWRRVLATHRIMVTTHDVLLNALRHGYINMGRDINLLIFDEAHHAADRHPYNLIMQEFYTHLPPRPQVPEQVSNSEAVIRPMVLGLTASPIFGGDVERAFSKIESNLDCIIRAPLLYREELAGFVHRPEFKHVIYPASPYQMIGPPPSRNVASLANVLQSLNIDDDPYVLGLRQQLSKMRKGPEWTRIDQKLSKTISKKDTYTHKGLRDFWRAADEICMDLGEWAADWFVQTVKEQAMRADMLFPEYASTWSSREKAYLMDTLSRIEIVPVSYDAEDIVARSSPKLTSLIEALLQEKIFFEGHDEDYRGLVFVTRRDAVLALTELLTHHPLTAQLFQVGSLLGNSENSRRHSFLDITRYFLKQPATQTLNDFRSGDLNLIIATAVAEEGLDIQACCSVVRWDPPPNMVSWAQSRGRARQKRSSFIVMFSDDLAHRSTVSKWELLEQEMVRLYNTDRRDPAESTTIDEDDSAETTLRFRAESTGALLTSNSAIEHLNHFCSIIPHSGRGNHAPVYDVDPPEYPPEWHSYGGSMPLYDGPYGCTVTLPKLVDPAFRTFSTPCLHRTKISAKRHVAFQAYMALYEHGLLNENLLPLTSVLEPELEDEVRNLLKEVEKRDGTARVTSQLDPWVPSDSQDLWWSTELSIEGMPRMKLLSRAKVAPLLEDDMPVLHSRERPFIQVRVVSQSSPASLDAETLFRARAYTRETLWPIYGPRMKWEDMDFLHLILPPDDDYSSEWRRRREAHNAELETDRPPYRSLFAPSTWFLKQFGRQSDLFIVGASGRFGKVYQFLHWRTGPVSDEEETALRERYAPDDGDVVITYPLLEVKTLVKRNFLLPMPVDSKGLEASSQKPFLLLEDSTSVGLISPQDAQFALWLPSILRSLAMTNTVIDMRDTLFTDTPLSSIPLRLLLAATTAPVSQECSNYQRLETLGDTVLKYVVSIQLLAEFPLWHEGYLARRKDHSVSNARLAKAAIRLQLYTWIIRDMYAPKKWKPRHSTVRVEETSVHDESARPDASPKTEKEKRKAKTKGELSTKVLADVVEALIGAAYIHGGFDLGVECARVFDLGIPWRRLPERIDSMRSRAVDLDHYPMQLSAVEAMIGHTFQKKSLLVEALTHVSYQSDLETISYERMEFLGDSVLDMIVTDYLFHLSEKDYSPGNLHLRKTAVVNAHFLAMLCLRASTEAATGMPKWSRGKVTVQGSTHQVYLWQCLLHSSMPVLDEQNITFARWSRPSGAERIEAALAEGKVYPWAALTSLRAPKFMSDMIESILGAVFVDASGDLDVVRGVLRKLGLLQILEHIVETEMDVTHPVSRLHLWASKRHEKVKCGPSVRKDGRVSCTAVWEGYEVARVEDEWRGRISQEDVRFSVAEQAIELLEHPPSFLRIWAARRKLNAELVFEDCDGTLSCVARVDGQEVVRVLRRGDASEADMELAAATAALKAVESPVSWLEFVASRHAIEVDYVVYEDDGKRVCCAYLDGLEAGRYEAELQARVSEEEMLARAAKDAAATLEKRIASVAEAEVDAGDDAWAVDPDEEWV</sequence>
<comment type="caution">
    <text evidence="1">The sequence shown here is derived from an EMBL/GenBank/DDBJ whole genome shotgun (WGS) entry which is preliminary data.</text>
</comment>
<keyword evidence="2" id="KW-1185">Reference proteome</keyword>
<reference evidence="1" key="1">
    <citation type="submission" date="2021-02" db="EMBL/GenBank/DDBJ databases">
        <authorList>
            <consortium name="DOE Joint Genome Institute"/>
            <person name="Ahrendt S."/>
            <person name="Looney B.P."/>
            <person name="Miyauchi S."/>
            <person name="Morin E."/>
            <person name="Drula E."/>
            <person name="Courty P.E."/>
            <person name="Chicoki N."/>
            <person name="Fauchery L."/>
            <person name="Kohler A."/>
            <person name="Kuo A."/>
            <person name="Labutti K."/>
            <person name="Pangilinan J."/>
            <person name="Lipzen A."/>
            <person name="Riley R."/>
            <person name="Andreopoulos W."/>
            <person name="He G."/>
            <person name="Johnson J."/>
            <person name="Barry K.W."/>
            <person name="Grigoriev I.V."/>
            <person name="Nagy L."/>
            <person name="Hibbett D."/>
            <person name="Henrissat B."/>
            <person name="Matheny P.B."/>
            <person name="Labbe J."/>
            <person name="Martin F."/>
        </authorList>
    </citation>
    <scope>NUCLEOTIDE SEQUENCE</scope>
    <source>
        <strain evidence="1">FP105234-sp</strain>
    </source>
</reference>
<reference evidence="1" key="2">
    <citation type="journal article" date="2022" name="New Phytol.">
        <title>Evolutionary transition to the ectomycorrhizal habit in the genomes of a hyperdiverse lineage of mushroom-forming fungi.</title>
        <authorList>
            <person name="Looney B."/>
            <person name="Miyauchi S."/>
            <person name="Morin E."/>
            <person name="Drula E."/>
            <person name="Courty P.E."/>
            <person name="Kohler A."/>
            <person name="Kuo A."/>
            <person name="LaButti K."/>
            <person name="Pangilinan J."/>
            <person name="Lipzen A."/>
            <person name="Riley R."/>
            <person name="Andreopoulos W."/>
            <person name="He G."/>
            <person name="Johnson J."/>
            <person name="Nolan M."/>
            <person name="Tritt A."/>
            <person name="Barry K.W."/>
            <person name="Grigoriev I.V."/>
            <person name="Nagy L.G."/>
            <person name="Hibbett D."/>
            <person name="Henrissat B."/>
            <person name="Matheny P.B."/>
            <person name="Labbe J."/>
            <person name="Martin F.M."/>
        </authorList>
    </citation>
    <scope>NUCLEOTIDE SEQUENCE</scope>
    <source>
        <strain evidence="1">FP105234-sp</strain>
    </source>
</reference>
<evidence type="ECO:0000313" key="2">
    <source>
        <dbReference type="Proteomes" id="UP000814033"/>
    </source>
</evidence>
<organism evidence="1 2">
    <name type="scientific">Auriscalpium vulgare</name>
    <dbReference type="NCBI Taxonomy" id="40419"/>
    <lineage>
        <taxon>Eukaryota</taxon>
        <taxon>Fungi</taxon>
        <taxon>Dikarya</taxon>
        <taxon>Basidiomycota</taxon>
        <taxon>Agaricomycotina</taxon>
        <taxon>Agaricomycetes</taxon>
        <taxon>Russulales</taxon>
        <taxon>Auriscalpiaceae</taxon>
        <taxon>Auriscalpium</taxon>
    </lineage>
</organism>
<dbReference type="Proteomes" id="UP000814033">
    <property type="component" value="Unassembled WGS sequence"/>
</dbReference>
<keyword evidence="1" id="KW-0378">Hydrolase</keyword>
<evidence type="ECO:0000313" key="1">
    <source>
        <dbReference type="EMBL" id="KAI0052736.1"/>
    </source>
</evidence>
<gene>
    <name evidence="1" type="ORF">FA95DRAFT_1532690</name>
</gene>
<name>A0ACB8S9Y9_9AGAM</name>
<proteinExistence type="predicted"/>
<dbReference type="EMBL" id="MU275844">
    <property type="protein sequence ID" value="KAI0052736.1"/>
    <property type="molecule type" value="Genomic_DNA"/>
</dbReference>
<accession>A0ACB8S9Y9</accession>
<protein>
    <submittedName>
        <fullName evidence="1">P-loop containing nucleoside triphosphate hydrolase protein</fullName>
    </submittedName>
</protein>